<keyword evidence="2" id="KW-0808">Transferase</keyword>
<dbReference type="EMBL" id="VORZ01000001">
    <property type="protein sequence ID" value="TXD97909.1"/>
    <property type="molecule type" value="Genomic_DNA"/>
</dbReference>
<feature type="domain" description="Glycosyl transferase family 25" evidence="1">
    <location>
        <begin position="2"/>
        <end position="177"/>
    </location>
</feature>
<dbReference type="OrthoDB" id="9816113at2"/>
<dbReference type="Pfam" id="PF01755">
    <property type="entry name" value="Glyco_transf_25"/>
    <property type="match status" value="1"/>
</dbReference>
<dbReference type="CDD" id="cd06532">
    <property type="entry name" value="Glyco_transf_25"/>
    <property type="match status" value="1"/>
</dbReference>
<dbReference type="GO" id="GO:0016740">
    <property type="term" value="F:transferase activity"/>
    <property type="evidence" value="ECO:0007669"/>
    <property type="project" value="UniProtKB-KW"/>
</dbReference>
<protein>
    <submittedName>
        <fullName evidence="2">Glycosyltransferase family 25 protein</fullName>
    </submittedName>
</protein>
<dbReference type="InterPro" id="IPR002654">
    <property type="entry name" value="Glyco_trans_25"/>
</dbReference>
<dbReference type="RefSeq" id="WP_147221859.1">
    <property type="nucleotide sequence ID" value="NZ_CAJGYY010000001.1"/>
</dbReference>
<name>A0A5C7A3B8_9GAMM</name>
<evidence type="ECO:0000313" key="2">
    <source>
        <dbReference type="EMBL" id="TXD97909.1"/>
    </source>
</evidence>
<comment type="caution">
    <text evidence="2">The sequence shown here is derived from an EMBL/GenBank/DDBJ whole genome shotgun (WGS) entry which is preliminary data.</text>
</comment>
<dbReference type="Proteomes" id="UP000321903">
    <property type="component" value="Unassembled WGS sequence"/>
</dbReference>
<accession>A0A5C7A3B8</accession>
<organism evidence="2 3">
    <name type="scientific">Psychrobacter frigidicola</name>
    <dbReference type="NCBI Taxonomy" id="45611"/>
    <lineage>
        <taxon>Bacteria</taxon>
        <taxon>Pseudomonadati</taxon>
        <taxon>Pseudomonadota</taxon>
        <taxon>Gammaproteobacteria</taxon>
        <taxon>Moraxellales</taxon>
        <taxon>Moraxellaceae</taxon>
        <taxon>Psychrobacter</taxon>
    </lineage>
</organism>
<proteinExistence type="predicted"/>
<dbReference type="AlphaFoldDB" id="A0A5C7A3B8"/>
<keyword evidence="3" id="KW-1185">Reference proteome</keyword>
<reference evidence="2 3" key="1">
    <citation type="submission" date="2019-08" db="EMBL/GenBank/DDBJ databases">
        <title>Genome sequence of Psychrobacter frigidicola ACAM304 (type strain).</title>
        <authorList>
            <person name="Bowman J.P."/>
        </authorList>
    </citation>
    <scope>NUCLEOTIDE SEQUENCE [LARGE SCALE GENOMIC DNA]</scope>
    <source>
        <strain evidence="2 3">ACAM 304</strain>
    </source>
</reference>
<evidence type="ECO:0000259" key="1">
    <source>
        <dbReference type="Pfam" id="PF01755"/>
    </source>
</evidence>
<evidence type="ECO:0000313" key="3">
    <source>
        <dbReference type="Proteomes" id="UP000321903"/>
    </source>
</evidence>
<gene>
    <name evidence="2" type="ORF">ES754_02840</name>
</gene>
<sequence length="268" mass="31122">MKKLIISLENSHDRRQHIKEQFESNNISYEFFNAVNATQIDTVAKKLSIPITDTRLGKNEIACFLSHASIWQLAVENNYPYVCIFEDDVYLGEDSEFYLNNILEWKPDDAHILKLEVYNNLIKVNEHFKSLKVGDRKLIKLAAKHTGCAGYVITLETAHILLDIVRNYEGLIPIDHIVFGDFLHNYEANIYQIVPAICIQSQHYKHAKPLISSLESERIDRHGMPINNKKFKDKVVREGKRLIKQPIIAIEKINLRLKGIRELKLTFR</sequence>